<feature type="transmembrane region" description="Helical" evidence="1">
    <location>
        <begin position="14"/>
        <end position="32"/>
    </location>
</feature>
<evidence type="ECO:0000256" key="1">
    <source>
        <dbReference type="SAM" id="Phobius"/>
    </source>
</evidence>
<sequence>MPTVVPARGGLEHGARLVLLLVLSLSFIVILADQDLPRRDAEELIADLRAGRVTTVVYDRDWPAYGTLTWSRGPLSWTQAAHRQPDDVWDHRTGELVRPALERRQGAFLARVRAAADPSVEIVRGGPSWFRVGSPAYARWWPPFAPVAVAAEVLVWMMMLTRRDHRFAGRRAWFWILLAGGSPLYALLEPYPLWRRPYEALPAPARLGGPAAFALAVTAMLALTMLGTPA</sequence>
<organism evidence="2 3">
    <name type="scientific">Streptosporangium sandarakinum</name>
    <dbReference type="NCBI Taxonomy" id="1260955"/>
    <lineage>
        <taxon>Bacteria</taxon>
        <taxon>Bacillati</taxon>
        <taxon>Actinomycetota</taxon>
        <taxon>Actinomycetes</taxon>
        <taxon>Streptosporangiales</taxon>
        <taxon>Streptosporangiaceae</taxon>
        <taxon>Streptosporangium</taxon>
    </lineage>
</organism>
<name>A0A852V4H2_9ACTN</name>
<gene>
    <name evidence="2" type="ORF">HDA43_003350</name>
</gene>
<feature type="transmembrane region" description="Helical" evidence="1">
    <location>
        <begin position="172"/>
        <end position="188"/>
    </location>
</feature>
<reference evidence="2 3" key="1">
    <citation type="submission" date="2020-07" db="EMBL/GenBank/DDBJ databases">
        <title>Sequencing the genomes of 1000 actinobacteria strains.</title>
        <authorList>
            <person name="Klenk H.-P."/>
        </authorList>
    </citation>
    <scope>NUCLEOTIDE SEQUENCE [LARGE SCALE GENOMIC DNA]</scope>
    <source>
        <strain evidence="2 3">DSM 45763</strain>
    </source>
</reference>
<dbReference type="RefSeq" id="WP_179821768.1">
    <property type="nucleotide sequence ID" value="NZ_JACCCO010000001.1"/>
</dbReference>
<feature type="transmembrane region" description="Helical" evidence="1">
    <location>
        <begin position="208"/>
        <end position="227"/>
    </location>
</feature>
<keyword evidence="1" id="KW-0472">Membrane</keyword>
<evidence type="ECO:0000313" key="3">
    <source>
        <dbReference type="Proteomes" id="UP000576393"/>
    </source>
</evidence>
<dbReference type="EMBL" id="JACCCO010000001">
    <property type="protein sequence ID" value="NYF41191.1"/>
    <property type="molecule type" value="Genomic_DNA"/>
</dbReference>
<keyword evidence="1" id="KW-0812">Transmembrane</keyword>
<keyword evidence="3" id="KW-1185">Reference proteome</keyword>
<dbReference type="Proteomes" id="UP000576393">
    <property type="component" value="Unassembled WGS sequence"/>
</dbReference>
<dbReference type="AlphaFoldDB" id="A0A852V4H2"/>
<proteinExistence type="predicted"/>
<evidence type="ECO:0000313" key="2">
    <source>
        <dbReference type="EMBL" id="NYF41191.1"/>
    </source>
</evidence>
<comment type="caution">
    <text evidence="2">The sequence shown here is derived from an EMBL/GenBank/DDBJ whole genome shotgun (WGS) entry which is preliminary data.</text>
</comment>
<feature type="transmembrane region" description="Helical" evidence="1">
    <location>
        <begin position="140"/>
        <end position="160"/>
    </location>
</feature>
<keyword evidence="1" id="KW-1133">Transmembrane helix</keyword>
<protein>
    <submittedName>
        <fullName evidence="2">Uncharacterized protein</fullName>
    </submittedName>
</protein>
<accession>A0A852V4H2</accession>